<dbReference type="EMBL" id="NSLI01000002">
    <property type="protein sequence ID" value="PAX08870.1"/>
    <property type="molecule type" value="Genomic_DNA"/>
</dbReference>
<dbReference type="OrthoDB" id="7573095at2"/>
<organism evidence="2 3">
    <name type="scientific">Sphingomonas lenta</name>
    <dbReference type="NCBI Taxonomy" id="1141887"/>
    <lineage>
        <taxon>Bacteria</taxon>
        <taxon>Pseudomonadati</taxon>
        <taxon>Pseudomonadota</taxon>
        <taxon>Alphaproteobacteria</taxon>
        <taxon>Sphingomonadales</taxon>
        <taxon>Sphingomonadaceae</taxon>
        <taxon>Sphingomonas</taxon>
    </lineage>
</organism>
<feature type="domain" description="Ribbon-helix-helix protein CopG" evidence="1">
    <location>
        <begin position="25"/>
        <end position="57"/>
    </location>
</feature>
<name>A0A2A2SI81_9SPHN</name>
<accession>A0A2A2SI81</accession>
<comment type="caution">
    <text evidence="2">The sequence shown here is derived from an EMBL/GenBank/DDBJ whole genome shotgun (WGS) entry which is preliminary data.</text>
</comment>
<sequence>MWVAQSPPAPLLGVGFMTTERDPHVGVRLPRAQLAQVDELAKDHGCSRSEALRLVIHYGLPMARLGTSLNIARFAVALEYAMAACSVIISREHADVLERVEDTVRGRLDEFHRF</sequence>
<dbReference type="AlphaFoldDB" id="A0A2A2SI81"/>
<keyword evidence="3" id="KW-1185">Reference proteome</keyword>
<evidence type="ECO:0000313" key="3">
    <source>
        <dbReference type="Proteomes" id="UP000218151"/>
    </source>
</evidence>
<evidence type="ECO:0000313" key="2">
    <source>
        <dbReference type="EMBL" id="PAX08870.1"/>
    </source>
</evidence>
<proteinExistence type="predicted"/>
<gene>
    <name evidence="2" type="ORF">CKY28_05820</name>
</gene>
<dbReference type="GO" id="GO:0006355">
    <property type="term" value="P:regulation of DNA-templated transcription"/>
    <property type="evidence" value="ECO:0007669"/>
    <property type="project" value="InterPro"/>
</dbReference>
<evidence type="ECO:0000259" key="1">
    <source>
        <dbReference type="Pfam" id="PF01402"/>
    </source>
</evidence>
<protein>
    <recommendedName>
        <fullName evidence="1">Ribbon-helix-helix protein CopG domain-containing protein</fullName>
    </recommendedName>
</protein>
<dbReference type="InterPro" id="IPR002145">
    <property type="entry name" value="CopG"/>
</dbReference>
<reference evidence="3" key="1">
    <citation type="submission" date="2017-09" db="EMBL/GenBank/DDBJ databases">
        <authorList>
            <person name="Feng G."/>
            <person name="Zhu H."/>
        </authorList>
    </citation>
    <scope>NUCLEOTIDE SEQUENCE [LARGE SCALE GENOMIC DNA]</scope>
    <source>
        <strain evidence="3">1PNM-20</strain>
    </source>
</reference>
<dbReference type="CDD" id="cd22231">
    <property type="entry name" value="RHH_NikR_HicB-like"/>
    <property type="match status" value="1"/>
</dbReference>
<dbReference type="Proteomes" id="UP000218151">
    <property type="component" value="Unassembled WGS sequence"/>
</dbReference>
<dbReference type="Pfam" id="PF01402">
    <property type="entry name" value="RHH_1"/>
    <property type="match status" value="1"/>
</dbReference>